<evidence type="ECO:0008006" key="4">
    <source>
        <dbReference type="Google" id="ProtNLM"/>
    </source>
</evidence>
<gene>
    <name evidence="2" type="ORF">H8B19_08155</name>
</gene>
<proteinExistence type="predicted"/>
<evidence type="ECO:0000256" key="1">
    <source>
        <dbReference type="SAM" id="SignalP"/>
    </source>
</evidence>
<reference evidence="2" key="1">
    <citation type="journal article" date="2018" name="Int. J. Syst. Evol. Microbiol.">
        <title>Neptunicella marina gen. nov., sp. nov., isolated from surface seawater.</title>
        <authorList>
            <person name="Liu X."/>
            <person name="Lai Q."/>
            <person name="Du Y."/>
            <person name="Zhang X."/>
            <person name="Liu Z."/>
            <person name="Sun F."/>
            <person name="Shao Z."/>
        </authorList>
    </citation>
    <scope>NUCLEOTIDE SEQUENCE</scope>
    <source>
        <strain evidence="2">S27-2</strain>
    </source>
</reference>
<dbReference type="EMBL" id="JACNEP010000005">
    <property type="protein sequence ID" value="MBC3765847.1"/>
    <property type="molecule type" value="Genomic_DNA"/>
</dbReference>
<feature type="signal peptide" evidence="1">
    <location>
        <begin position="1"/>
        <end position="18"/>
    </location>
</feature>
<keyword evidence="3" id="KW-1185">Reference proteome</keyword>
<accession>A0A8J6M1Y1</accession>
<evidence type="ECO:0000313" key="3">
    <source>
        <dbReference type="Proteomes" id="UP000601768"/>
    </source>
</evidence>
<sequence>MKYLLIGLLALSSGAAMAKVKMPEATSNVKAVKFVGDLKFSAFCKAVITDDLALFRTSIARQVGTVASNRKDVLRKLTSEEQGMTCAGSSLVEFAKQRDADEVHAFIVQQV</sequence>
<dbReference type="Proteomes" id="UP000601768">
    <property type="component" value="Unassembled WGS sequence"/>
</dbReference>
<dbReference type="RefSeq" id="WP_186506309.1">
    <property type="nucleotide sequence ID" value="NZ_JACNEP010000005.1"/>
</dbReference>
<organism evidence="2 3">
    <name type="scientific">Neptunicella marina</name>
    <dbReference type="NCBI Taxonomy" id="2125989"/>
    <lineage>
        <taxon>Bacteria</taxon>
        <taxon>Pseudomonadati</taxon>
        <taxon>Pseudomonadota</taxon>
        <taxon>Gammaproteobacteria</taxon>
        <taxon>Alteromonadales</taxon>
        <taxon>Alteromonadaceae</taxon>
        <taxon>Neptunicella</taxon>
    </lineage>
</organism>
<keyword evidence="1" id="KW-0732">Signal</keyword>
<reference evidence="2" key="2">
    <citation type="submission" date="2020-08" db="EMBL/GenBank/DDBJ databases">
        <authorList>
            <person name="Lai Q."/>
        </authorList>
    </citation>
    <scope>NUCLEOTIDE SEQUENCE</scope>
    <source>
        <strain evidence="2">S27-2</strain>
    </source>
</reference>
<comment type="caution">
    <text evidence="2">The sequence shown here is derived from an EMBL/GenBank/DDBJ whole genome shotgun (WGS) entry which is preliminary data.</text>
</comment>
<protein>
    <recommendedName>
        <fullName evidence="4">DUF3718 domain-containing protein</fullName>
    </recommendedName>
</protein>
<dbReference type="AlphaFoldDB" id="A0A8J6M1Y1"/>
<feature type="chain" id="PRO_5035199166" description="DUF3718 domain-containing protein" evidence="1">
    <location>
        <begin position="19"/>
        <end position="111"/>
    </location>
</feature>
<name>A0A8J6M1Y1_9ALTE</name>
<evidence type="ECO:0000313" key="2">
    <source>
        <dbReference type="EMBL" id="MBC3765847.1"/>
    </source>
</evidence>